<keyword evidence="1" id="KW-0521">NADP</keyword>
<dbReference type="EMBL" id="JBAKAR010000018">
    <property type="protein sequence ID" value="MEL0614655.1"/>
    <property type="molecule type" value="Genomic_DNA"/>
</dbReference>
<name>A0ABU9GA80_9GAMM</name>
<protein>
    <submittedName>
        <fullName evidence="3">Alcohol dehydrogenase family protein</fullName>
    </submittedName>
</protein>
<evidence type="ECO:0000259" key="2">
    <source>
        <dbReference type="SMART" id="SM00829"/>
    </source>
</evidence>
<feature type="domain" description="Enoyl reductase (ER)" evidence="2">
    <location>
        <begin position="18"/>
        <end position="347"/>
    </location>
</feature>
<gene>
    <name evidence="3" type="ORF">V6242_15980</name>
</gene>
<evidence type="ECO:0000256" key="1">
    <source>
        <dbReference type="ARBA" id="ARBA00022857"/>
    </source>
</evidence>
<dbReference type="SUPFAM" id="SSF51735">
    <property type="entry name" value="NAD(P)-binding Rossmann-fold domains"/>
    <property type="match status" value="1"/>
</dbReference>
<comment type="caution">
    <text evidence="3">The sequence shown here is derived from an EMBL/GenBank/DDBJ whole genome shotgun (WGS) entry which is preliminary data.</text>
</comment>
<proteinExistence type="predicted"/>
<dbReference type="Gene3D" id="3.90.180.10">
    <property type="entry name" value="Medium-chain alcohol dehydrogenases, catalytic domain"/>
    <property type="match status" value="1"/>
</dbReference>
<dbReference type="SMART" id="SM00829">
    <property type="entry name" value="PKS_ER"/>
    <property type="match status" value="1"/>
</dbReference>
<sequence length="352" mass="37278">MTASIPKLMSGVVLNGNGGPEQLEYRQDLAVPTLASNDVLIKVAAAGVNNTDINTRTAWYSKQDSNSADASWAGAPLSFPLIQGADVCGVIVAVGDKVDAKRIGERVLIEPCVVEVDDTIHTPPWYFGSECNGGFAQYTKVASRHAYTINSTLTDIELASFPCSYSTAENMLSRASASAQDTILISGASGGVGSAAVQLAKARGAKVIAITSPSKQQALLKLGADQVIDRGADLVSVLGENSVDLVIDLVAGDQWPEFLKVLKPGSRYTASGAIAGPLVELDIRTLYLKDLSLFGCTVLSANIFGDLVGYIEQGKIKPLIANTFPLKEIGKAQEEFQKKHHLGKIVLNIMKD</sequence>
<dbReference type="PANTHER" id="PTHR44154:SF1">
    <property type="entry name" value="QUINONE OXIDOREDUCTASE"/>
    <property type="match status" value="1"/>
</dbReference>
<dbReference type="SUPFAM" id="SSF50129">
    <property type="entry name" value="GroES-like"/>
    <property type="match status" value="1"/>
</dbReference>
<organism evidence="3 4">
    <name type="scientific">Marinomonas arenicola</name>
    <dbReference type="NCBI Taxonomy" id="569601"/>
    <lineage>
        <taxon>Bacteria</taxon>
        <taxon>Pseudomonadati</taxon>
        <taxon>Pseudomonadota</taxon>
        <taxon>Gammaproteobacteria</taxon>
        <taxon>Oceanospirillales</taxon>
        <taxon>Oceanospirillaceae</taxon>
        <taxon>Marinomonas</taxon>
    </lineage>
</organism>
<dbReference type="PANTHER" id="PTHR44154">
    <property type="entry name" value="QUINONE OXIDOREDUCTASE"/>
    <property type="match status" value="1"/>
</dbReference>
<keyword evidence="4" id="KW-1185">Reference proteome</keyword>
<reference evidence="3 4" key="1">
    <citation type="submission" date="2024-02" db="EMBL/GenBank/DDBJ databases">
        <title>Bacteria isolated from the canopy kelp, Nereocystis luetkeana.</title>
        <authorList>
            <person name="Pfister C.A."/>
            <person name="Younker I.T."/>
            <person name="Light S.H."/>
        </authorList>
    </citation>
    <scope>NUCLEOTIDE SEQUENCE [LARGE SCALE GENOMIC DNA]</scope>
    <source>
        <strain evidence="3 4">TI.4.07</strain>
    </source>
</reference>
<evidence type="ECO:0000313" key="3">
    <source>
        <dbReference type="EMBL" id="MEL0614655.1"/>
    </source>
</evidence>
<dbReference type="Pfam" id="PF08240">
    <property type="entry name" value="ADH_N"/>
    <property type="match status" value="1"/>
</dbReference>
<accession>A0ABU9GA80</accession>
<dbReference type="Pfam" id="PF00107">
    <property type="entry name" value="ADH_zinc_N"/>
    <property type="match status" value="1"/>
</dbReference>
<dbReference type="InterPro" id="IPR036291">
    <property type="entry name" value="NAD(P)-bd_dom_sf"/>
</dbReference>
<dbReference type="CDD" id="cd08274">
    <property type="entry name" value="MDR9"/>
    <property type="match status" value="1"/>
</dbReference>
<dbReference type="Proteomes" id="UP001379949">
    <property type="component" value="Unassembled WGS sequence"/>
</dbReference>
<dbReference type="InterPro" id="IPR011032">
    <property type="entry name" value="GroES-like_sf"/>
</dbReference>
<dbReference type="InterPro" id="IPR051603">
    <property type="entry name" value="Zinc-ADH_QOR/CCCR"/>
</dbReference>
<dbReference type="RefSeq" id="WP_341568009.1">
    <property type="nucleotide sequence ID" value="NZ_JBAKAR010000018.1"/>
</dbReference>
<dbReference type="InterPro" id="IPR013154">
    <property type="entry name" value="ADH-like_N"/>
</dbReference>
<evidence type="ECO:0000313" key="4">
    <source>
        <dbReference type="Proteomes" id="UP001379949"/>
    </source>
</evidence>
<dbReference type="InterPro" id="IPR020843">
    <property type="entry name" value="ER"/>
</dbReference>
<dbReference type="Gene3D" id="3.40.50.720">
    <property type="entry name" value="NAD(P)-binding Rossmann-like Domain"/>
    <property type="match status" value="1"/>
</dbReference>
<dbReference type="InterPro" id="IPR013149">
    <property type="entry name" value="ADH-like_C"/>
</dbReference>